<evidence type="ECO:0000259" key="1">
    <source>
        <dbReference type="Pfam" id="PF06114"/>
    </source>
</evidence>
<keyword evidence="3" id="KW-1185">Reference proteome</keyword>
<organism evidence="2 3">
    <name type="scientific">Cellulosilyticum lentocellum (strain ATCC 49066 / DSM 5427 / NCIMB 11756 / RHM5)</name>
    <name type="common">Clostridium lentocellum</name>
    <dbReference type="NCBI Taxonomy" id="642492"/>
    <lineage>
        <taxon>Bacteria</taxon>
        <taxon>Bacillati</taxon>
        <taxon>Bacillota</taxon>
        <taxon>Clostridia</taxon>
        <taxon>Lachnospirales</taxon>
        <taxon>Cellulosilyticaceae</taxon>
        <taxon>Cellulosilyticum</taxon>
    </lineage>
</organism>
<accession>F2JN93</accession>
<sequence length="143" mass="16690">MHKEFINKLIDKITQQGSITDLYRIATENHIIVHEVNIGSGGGYYFYEKRYGVIILNCALSYFHKLIVLAHEIAHAILHPFEKAHFTHIGIRKNKKENEANYFACKLLDVIGFWKNDNLCVYEHELSKADRGFIETYKNYSIL</sequence>
<evidence type="ECO:0000313" key="3">
    <source>
        <dbReference type="Proteomes" id="UP000008467"/>
    </source>
</evidence>
<dbReference type="Pfam" id="PF06114">
    <property type="entry name" value="Peptidase_M78"/>
    <property type="match status" value="1"/>
</dbReference>
<reference evidence="2 3" key="1">
    <citation type="journal article" date="2011" name="J. Bacteriol.">
        <title>Complete genome sequence of the cellulose-degrading bacterium Cellulosilyticum lentocellum.</title>
        <authorList>
            <consortium name="US DOE Joint Genome Institute"/>
            <person name="Miller D.A."/>
            <person name="Suen G."/>
            <person name="Bruce D."/>
            <person name="Copeland A."/>
            <person name="Cheng J.F."/>
            <person name="Detter C."/>
            <person name="Goodwin L.A."/>
            <person name="Han C.S."/>
            <person name="Hauser L.J."/>
            <person name="Land M.L."/>
            <person name="Lapidus A."/>
            <person name="Lucas S."/>
            <person name="Meincke L."/>
            <person name="Pitluck S."/>
            <person name="Tapia R."/>
            <person name="Teshima H."/>
            <person name="Woyke T."/>
            <person name="Fox B.G."/>
            <person name="Angert E.R."/>
            <person name="Currie C.R."/>
        </authorList>
    </citation>
    <scope>NUCLEOTIDE SEQUENCE [LARGE SCALE GENOMIC DNA]</scope>
    <source>
        <strain evidence="3">ATCC 49066 / DSM 5427 / NCIMB 11756 / RHM5</strain>
    </source>
</reference>
<dbReference type="Gene3D" id="1.10.10.2910">
    <property type="match status" value="1"/>
</dbReference>
<protein>
    <recommendedName>
        <fullName evidence="1">IrrE N-terminal-like domain-containing protein</fullName>
    </recommendedName>
</protein>
<gene>
    <name evidence="2" type="ordered locus">Clole_1824</name>
</gene>
<dbReference type="STRING" id="642492.Clole_1824"/>
<dbReference type="HOGENOM" id="CLU_1802632_0_0_9"/>
<dbReference type="RefSeq" id="WP_013656844.1">
    <property type="nucleotide sequence ID" value="NC_015275.1"/>
</dbReference>
<evidence type="ECO:0000313" key="2">
    <source>
        <dbReference type="EMBL" id="ADZ83547.1"/>
    </source>
</evidence>
<name>F2JN93_CELLD</name>
<feature type="domain" description="IrrE N-terminal-like" evidence="1">
    <location>
        <begin position="33"/>
        <end position="108"/>
    </location>
</feature>
<dbReference type="Proteomes" id="UP000008467">
    <property type="component" value="Chromosome"/>
</dbReference>
<proteinExistence type="predicted"/>
<dbReference type="AlphaFoldDB" id="F2JN93"/>
<dbReference type="KEGG" id="cle:Clole_1824"/>
<dbReference type="EMBL" id="CP002582">
    <property type="protein sequence ID" value="ADZ83547.1"/>
    <property type="molecule type" value="Genomic_DNA"/>
</dbReference>
<dbReference type="InterPro" id="IPR010359">
    <property type="entry name" value="IrrE_HExxH"/>
</dbReference>